<evidence type="ECO:0000313" key="2">
    <source>
        <dbReference type="Proteomes" id="UP000814243"/>
    </source>
</evidence>
<dbReference type="AlphaFoldDB" id="A0A922M1G5"/>
<protein>
    <submittedName>
        <fullName evidence="1">Uncharacterized protein</fullName>
    </submittedName>
</protein>
<evidence type="ECO:0000313" key="1">
    <source>
        <dbReference type="EMBL" id="KAH9628557.1"/>
    </source>
</evidence>
<sequence length="100" mass="11194">MACETVPQDAVSNRRSGVALIIQKQRGDLTVPSVSVVNICFMVESLFRQTLKYNNNKPPVESNFSAVLSAKAISNLLTKTNELFPDLKNHLRQLCLRQFS</sequence>
<comment type="caution">
    <text evidence="1">The sequence shown here is derived from an EMBL/GenBank/DDBJ whole genome shotgun (WGS) entry which is preliminary data.</text>
</comment>
<dbReference type="EMBL" id="JACEFF010000907">
    <property type="protein sequence ID" value="KAH9628557.1"/>
    <property type="molecule type" value="Genomic_DNA"/>
</dbReference>
<gene>
    <name evidence="1" type="ORF">HF086_001164</name>
</gene>
<dbReference type="Proteomes" id="UP000814243">
    <property type="component" value="Unassembled WGS sequence"/>
</dbReference>
<accession>A0A922M1G5</accession>
<reference evidence="1" key="1">
    <citation type="journal article" date="2021" name="G3 (Bethesda)">
        <title>Genome and transcriptome analysis of the beet armyworm Spodoptera exigua reveals targets for pest control. .</title>
        <authorList>
            <person name="Simon S."/>
            <person name="Breeschoten T."/>
            <person name="Jansen H.J."/>
            <person name="Dirks R.P."/>
            <person name="Schranz M.E."/>
            <person name="Ros V.I.D."/>
        </authorList>
    </citation>
    <scope>NUCLEOTIDE SEQUENCE</scope>
    <source>
        <strain evidence="1">TB_SE_WUR_2020</strain>
    </source>
</reference>
<organism evidence="1 2">
    <name type="scientific">Spodoptera exigua</name>
    <name type="common">Beet armyworm</name>
    <name type="synonym">Noctua fulgens</name>
    <dbReference type="NCBI Taxonomy" id="7107"/>
    <lineage>
        <taxon>Eukaryota</taxon>
        <taxon>Metazoa</taxon>
        <taxon>Ecdysozoa</taxon>
        <taxon>Arthropoda</taxon>
        <taxon>Hexapoda</taxon>
        <taxon>Insecta</taxon>
        <taxon>Pterygota</taxon>
        <taxon>Neoptera</taxon>
        <taxon>Endopterygota</taxon>
        <taxon>Lepidoptera</taxon>
        <taxon>Glossata</taxon>
        <taxon>Ditrysia</taxon>
        <taxon>Noctuoidea</taxon>
        <taxon>Noctuidae</taxon>
        <taxon>Amphipyrinae</taxon>
        <taxon>Spodoptera</taxon>
    </lineage>
</organism>
<name>A0A922M1G5_SPOEX</name>
<proteinExistence type="predicted"/>